<organism evidence="3">
    <name type="scientific">Pseudo-nitzschia australis</name>
    <dbReference type="NCBI Taxonomy" id="44445"/>
    <lineage>
        <taxon>Eukaryota</taxon>
        <taxon>Sar</taxon>
        <taxon>Stramenopiles</taxon>
        <taxon>Ochrophyta</taxon>
        <taxon>Bacillariophyta</taxon>
        <taxon>Bacillariophyceae</taxon>
        <taxon>Bacillariophycidae</taxon>
        <taxon>Bacillariales</taxon>
        <taxon>Bacillariaceae</taxon>
        <taxon>Pseudo-nitzschia</taxon>
    </lineage>
</organism>
<dbReference type="SMART" id="SM00220">
    <property type="entry name" value="S_TKc"/>
    <property type="match status" value="1"/>
</dbReference>
<dbReference type="PROSITE" id="PS50011">
    <property type="entry name" value="PROTEIN_KINASE_DOM"/>
    <property type="match status" value="1"/>
</dbReference>
<dbReference type="PANTHER" id="PTHR23257">
    <property type="entry name" value="SERINE-THREONINE PROTEIN KINASE"/>
    <property type="match status" value="1"/>
</dbReference>
<dbReference type="InterPro" id="IPR050167">
    <property type="entry name" value="Ser_Thr_protein_kinase"/>
</dbReference>
<dbReference type="GO" id="GO:0005737">
    <property type="term" value="C:cytoplasm"/>
    <property type="evidence" value="ECO:0007669"/>
    <property type="project" value="TreeGrafter"/>
</dbReference>
<reference evidence="3" key="1">
    <citation type="submission" date="2021-01" db="EMBL/GenBank/DDBJ databases">
        <authorList>
            <person name="Corre E."/>
            <person name="Pelletier E."/>
            <person name="Niang G."/>
            <person name="Scheremetjew M."/>
            <person name="Finn R."/>
            <person name="Kale V."/>
            <person name="Holt S."/>
            <person name="Cochrane G."/>
            <person name="Meng A."/>
            <person name="Brown T."/>
            <person name="Cohen L."/>
        </authorList>
    </citation>
    <scope>NUCLEOTIDE SEQUENCE</scope>
    <source>
        <strain evidence="3">10249 10 AB</strain>
    </source>
</reference>
<sequence length="388" mass="44225">MTIQKAKNAENANPTLALSEIKAGRIVGQGGFCMVCKVDKINLNDVFDTSDNSAKKRSDFKASLGENQYVMKTLRTDLPEEEYVKGIVDLAIEADFLSVLSHPNIIAMRAMANSDPHESKFFVILDRLVMTLDRKFNQWRREVGDNSGYWLGPFGYCCAKEHFLYNTWLDRLTASRDIANAIYYLHSKSIVYRDLKPDNLGFDIRGTLKLFDFGLAKRMDTVEKSADGMYLLTGNTGSLRYMAPEVAKGEPYNQSVDAYSFGMLFWQICSLQTPFARMSTRAHADRVIQKGERPKPDRSWPLSWIDLMTRSWDPDTTKRPDFDEITNFLDAQVEDMRGNDGEIPCRSKEIKAKKKNKPTVTERLDVDTRISTIDDDSMSPKDDDHEVV</sequence>
<dbReference type="GO" id="GO:0007165">
    <property type="term" value="P:signal transduction"/>
    <property type="evidence" value="ECO:0007669"/>
    <property type="project" value="TreeGrafter"/>
</dbReference>
<dbReference type="Gene3D" id="3.30.200.20">
    <property type="entry name" value="Phosphorylase Kinase, domain 1"/>
    <property type="match status" value="1"/>
</dbReference>
<gene>
    <name evidence="3" type="ORF">PAUS00366_LOCUS9390</name>
</gene>
<evidence type="ECO:0000313" key="3">
    <source>
        <dbReference type="EMBL" id="CAE0716638.1"/>
    </source>
</evidence>
<dbReference type="PANTHER" id="PTHR23257:SF958">
    <property type="entry name" value="SERINE_THREONINE-PROTEIN KINASE WNK4"/>
    <property type="match status" value="1"/>
</dbReference>
<dbReference type="GO" id="GO:0005524">
    <property type="term" value="F:ATP binding"/>
    <property type="evidence" value="ECO:0007669"/>
    <property type="project" value="InterPro"/>
</dbReference>
<dbReference type="AlphaFoldDB" id="A0A7S4AI94"/>
<dbReference type="Pfam" id="PF00069">
    <property type="entry name" value="Pkinase"/>
    <property type="match status" value="1"/>
</dbReference>
<evidence type="ECO:0000256" key="1">
    <source>
        <dbReference type="SAM" id="MobiDB-lite"/>
    </source>
</evidence>
<feature type="compositionally biased region" description="Basic and acidic residues" evidence="1">
    <location>
        <begin position="338"/>
        <end position="350"/>
    </location>
</feature>
<proteinExistence type="predicted"/>
<name>A0A7S4AI94_9STRA</name>
<dbReference type="EMBL" id="HBIX01012613">
    <property type="protein sequence ID" value="CAE0716638.1"/>
    <property type="molecule type" value="Transcribed_RNA"/>
</dbReference>
<feature type="domain" description="Protein kinase" evidence="2">
    <location>
        <begin position="21"/>
        <end position="329"/>
    </location>
</feature>
<feature type="region of interest" description="Disordered" evidence="1">
    <location>
        <begin position="369"/>
        <end position="388"/>
    </location>
</feature>
<dbReference type="InterPro" id="IPR000719">
    <property type="entry name" value="Prot_kinase_dom"/>
</dbReference>
<evidence type="ECO:0000259" key="2">
    <source>
        <dbReference type="PROSITE" id="PS50011"/>
    </source>
</evidence>
<feature type="region of interest" description="Disordered" evidence="1">
    <location>
        <begin position="338"/>
        <end position="360"/>
    </location>
</feature>
<accession>A0A7S4AI94</accession>
<protein>
    <recommendedName>
        <fullName evidence="2">Protein kinase domain-containing protein</fullName>
    </recommendedName>
</protein>
<dbReference type="GO" id="GO:0004672">
    <property type="term" value="F:protein kinase activity"/>
    <property type="evidence" value="ECO:0007669"/>
    <property type="project" value="InterPro"/>
</dbReference>
<dbReference type="SUPFAM" id="SSF56112">
    <property type="entry name" value="Protein kinase-like (PK-like)"/>
    <property type="match status" value="1"/>
</dbReference>
<dbReference type="Gene3D" id="1.10.510.10">
    <property type="entry name" value="Transferase(Phosphotransferase) domain 1"/>
    <property type="match status" value="1"/>
</dbReference>
<dbReference type="InterPro" id="IPR011009">
    <property type="entry name" value="Kinase-like_dom_sf"/>
</dbReference>
<feature type="compositionally biased region" description="Basic and acidic residues" evidence="1">
    <location>
        <begin position="378"/>
        <end position="388"/>
    </location>
</feature>